<evidence type="ECO:0000256" key="1">
    <source>
        <dbReference type="SAM" id="SignalP"/>
    </source>
</evidence>
<accession>A0ABY5Z2A1</accession>
<dbReference type="InterPro" id="IPR006311">
    <property type="entry name" value="TAT_signal"/>
</dbReference>
<keyword evidence="3" id="KW-1185">Reference proteome</keyword>
<evidence type="ECO:0000313" key="2">
    <source>
        <dbReference type="EMBL" id="UWZ34604.1"/>
    </source>
</evidence>
<proteinExistence type="predicted"/>
<name>A0ABY5Z2A1_9ACTN</name>
<sequence>MSMFNARRVLLPLAGAAAAVLALAMPAAAKGSPATETPQKGEISVATLCPSGWFCVWPQANFQGQWVGGKSRHTCYTPFSSGHSVSNQLGVRIRVYSKTGCTGSYFDLATGHYSNPTPFNVRSVATY</sequence>
<dbReference type="Pfam" id="PF03995">
    <property type="entry name" value="Inhibitor_I36"/>
    <property type="match status" value="1"/>
</dbReference>
<dbReference type="PROSITE" id="PS51318">
    <property type="entry name" value="TAT"/>
    <property type="match status" value="1"/>
</dbReference>
<feature type="chain" id="PRO_5045228901" evidence="1">
    <location>
        <begin position="30"/>
        <end position="127"/>
    </location>
</feature>
<keyword evidence="1" id="KW-0732">Signal</keyword>
<dbReference type="Proteomes" id="UP001058271">
    <property type="component" value="Chromosome"/>
</dbReference>
<evidence type="ECO:0000313" key="3">
    <source>
        <dbReference type="Proteomes" id="UP001058271"/>
    </source>
</evidence>
<protein>
    <submittedName>
        <fullName evidence="2">Peptidase inhibitor family I36 protein</fullName>
    </submittedName>
</protein>
<organism evidence="2 3">
    <name type="scientific">Dactylosporangium roseum</name>
    <dbReference type="NCBI Taxonomy" id="47989"/>
    <lineage>
        <taxon>Bacteria</taxon>
        <taxon>Bacillati</taxon>
        <taxon>Actinomycetota</taxon>
        <taxon>Actinomycetes</taxon>
        <taxon>Micromonosporales</taxon>
        <taxon>Micromonosporaceae</taxon>
        <taxon>Dactylosporangium</taxon>
    </lineage>
</organism>
<reference evidence="2" key="1">
    <citation type="submission" date="2021-04" db="EMBL/GenBank/DDBJ databases">
        <title>Biosynthetic gene clusters of Dactylosporangioum roseum.</title>
        <authorList>
            <person name="Hartkoorn R.C."/>
            <person name="Beaudoing E."/>
            <person name="Hot D."/>
            <person name="Moureu S."/>
        </authorList>
    </citation>
    <scope>NUCLEOTIDE SEQUENCE</scope>
    <source>
        <strain evidence="2">NRRL B-16295</strain>
    </source>
</reference>
<gene>
    <name evidence="2" type="ORF">Drose_25700</name>
</gene>
<dbReference type="EMBL" id="CP073721">
    <property type="protein sequence ID" value="UWZ34604.1"/>
    <property type="molecule type" value="Genomic_DNA"/>
</dbReference>
<dbReference type="RefSeq" id="WP_260723928.1">
    <property type="nucleotide sequence ID" value="NZ_BAAABS010000018.1"/>
</dbReference>
<feature type="signal peptide" evidence="1">
    <location>
        <begin position="1"/>
        <end position="29"/>
    </location>
</feature>